<protein>
    <submittedName>
        <fullName evidence="1">Uncharacterized protein</fullName>
    </submittedName>
</protein>
<evidence type="ECO:0000313" key="1">
    <source>
        <dbReference type="EMBL" id="CUV15259.1"/>
    </source>
</evidence>
<reference evidence="1" key="1">
    <citation type="submission" date="2015-10" db="EMBL/GenBank/DDBJ databases">
        <authorList>
            <person name="Gilbert D.G."/>
        </authorList>
    </citation>
    <scope>NUCLEOTIDE SEQUENCE</scope>
    <source>
        <strain evidence="1">Phyl III-seqv23</strain>
    </source>
</reference>
<organism evidence="1">
    <name type="scientific">Ralstonia solanacearum</name>
    <name type="common">Pseudomonas solanacearum</name>
    <dbReference type="NCBI Taxonomy" id="305"/>
    <lineage>
        <taxon>Bacteria</taxon>
        <taxon>Pseudomonadati</taxon>
        <taxon>Pseudomonadota</taxon>
        <taxon>Betaproteobacteria</taxon>
        <taxon>Burkholderiales</taxon>
        <taxon>Burkholderiaceae</taxon>
        <taxon>Ralstonia</taxon>
        <taxon>Ralstonia solanacearum species complex</taxon>
    </lineage>
</organism>
<name>A0A0S4TZ15_RALSL</name>
<proteinExistence type="predicted"/>
<accession>A0A0S4TZ15</accession>
<dbReference type="EMBL" id="LN899819">
    <property type="protein sequence ID" value="CUV15259.1"/>
    <property type="molecule type" value="Genomic_DNA"/>
</dbReference>
<dbReference type="AlphaFoldDB" id="A0A0S4TZ15"/>
<gene>
    <name evidence="1" type="ORF">RUN39_v1_1210015</name>
</gene>
<sequence>MFLMAIAANLSVFRVSGVRAQRVARAVSHAGQAIPAALAAARR</sequence>